<reference evidence="1 2" key="1">
    <citation type="journal article" date="2015" name="Genome Announc.">
        <title>Expanding the biotechnology potential of lactobacilli through comparative genomics of 213 strains and associated genera.</title>
        <authorList>
            <person name="Sun Z."/>
            <person name="Harris H.M."/>
            <person name="McCann A."/>
            <person name="Guo C."/>
            <person name="Argimon S."/>
            <person name="Zhang W."/>
            <person name="Yang X."/>
            <person name="Jeffery I.B."/>
            <person name="Cooney J.C."/>
            <person name="Kagawa T.F."/>
            <person name="Liu W."/>
            <person name="Song Y."/>
            <person name="Salvetti E."/>
            <person name="Wrobel A."/>
            <person name="Rasinkangas P."/>
            <person name="Parkhill J."/>
            <person name="Rea M.C."/>
            <person name="O'Sullivan O."/>
            <person name="Ritari J."/>
            <person name="Douillard F.P."/>
            <person name="Paul Ross R."/>
            <person name="Yang R."/>
            <person name="Briner A.E."/>
            <person name="Felis G.E."/>
            <person name="de Vos W.M."/>
            <person name="Barrangou R."/>
            <person name="Klaenhammer T.R."/>
            <person name="Caufield P.W."/>
            <person name="Cui Y."/>
            <person name="Zhang H."/>
            <person name="O'Toole P.W."/>
        </authorList>
    </citation>
    <scope>NUCLEOTIDE SEQUENCE [LARGE SCALE GENOMIC DNA]</scope>
    <source>
        <strain evidence="1 2">DSM 20505</strain>
    </source>
</reference>
<dbReference type="RefSeq" id="WP_056976087.1">
    <property type="nucleotide sequence ID" value="NZ_AYYO01000044.1"/>
</dbReference>
<proteinExistence type="predicted"/>
<dbReference type="Pfam" id="PF08282">
    <property type="entry name" value="Hydrolase_3"/>
    <property type="match status" value="1"/>
</dbReference>
<name>A0A0R1ZIF3_9LACO</name>
<dbReference type="Gene3D" id="3.30.1240.10">
    <property type="match status" value="1"/>
</dbReference>
<dbReference type="InterPro" id="IPR000150">
    <property type="entry name" value="Cof"/>
</dbReference>
<sequence>MPEIKLIATDMDHTLLTEAGELPPHFDAYIEQMQRANIQFAVASCRPLYTLEAMFPQYKDQLILICDNGAVIKHHGKIIAQTLLPNADLREMFRYVQEHTDGHPLICGLDGAVADRADTAYDAEFRAFYTTLNYRTDPLAWAGQADKLTLYLPHHDAEAVFANQLNPRFGDRYSVAVTADCWIDIMPMHINKGNAMMQMSQLLQIDATAMMAFGDNFNDKEMLQYVKYSYLVANARPQMAPYADFRTASNQEFGVLKVIKRVLAQAE</sequence>
<protein>
    <submittedName>
        <fullName evidence="1">Hydrolase Cof</fullName>
    </submittedName>
</protein>
<dbReference type="AlphaFoldDB" id="A0A0R1ZIF3"/>
<dbReference type="STRING" id="1291052.FC18_GL002151"/>
<dbReference type="InterPro" id="IPR023214">
    <property type="entry name" value="HAD_sf"/>
</dbReference>
<dbReference type="NCBIfam" id="TIGR00099">
    <property type="entry name" value="Cof-subfamily"/>
    <property type="match status" value="1"/>
</dbReference>
<dbReference type="NCBIfam" id="TIGR01484">
    <property type="entry name" value="HAD-SF-IIB"/>
    <property type="match status" value="1"/>
</dbReference>
<dbReference type="GO" id="GO:0005829">
    <property type="term" value="C:cytosol"/>
    <property type="evidence" value="ECO:0007669"/>
    <property type="project" value="TreeGrafter"/>
</dbReference>
<dbReference type="PANTHER" id="PTHR10000">
    <property type="entry name" value="PHOSPHOSERINE PHOSPHATASE"/>
    <property type="match status" value="1"/>
</dbReference>
<dbReference type="SUPFAM" id="SSF56784">
    <property type="entry name" value="HAD-like"/>
    <property type="match status" value="1"/>
</dbReference>
<accession>A0A0R1ZIF3</accession>
<dbReference type="SFLD" id="SFLDG01140">
    <property type="entry name" value="C2.B:_Phosphomannomutase_and_P"/>
    <property type="match status" value="1"/>
</dbReference>
<dbReference type="GO" id="GO:0016791">
    <property type="term" value="F:phosphatase activity"/>
    <property type="evidence" value="ECO:0007669"/>
    <property type="project" value="TreeGrafter"/>
</dbReference>
<comment type="caution">
    <text evidence="1">The sequence shown here is derived from an EMBL/GenBank/DDBJ whole genome shotgun (WGS) entry which is preliminary data.</text>
</comment>
<dbReference type="PANTHER" id="PTHR10000:SF53">
    <property type="entry name" value="5-AMINO-6-(5-PHOSPHO-D-RIBITYLAMINO)URACIL PHOSPHATASE YBJI-RELATED"/>
    <property type="match status" value="1"/>
</dbReference>
<keyword evidence="2" id="KW-1185">Reference proteome</keyword>
<dbReference type="Gene3D" id="3.40.50.1000">
    <property type="entry name" value="HAD superfamily/HAD-like"/>
    <property type="match status" value="1"/>
</dbReference>
<dbReference type="SFLD" id="SFLDS00003">
    <property type="entry name" value="Haloacid_Dehalogenase"/>
    <property type="match status" value="1"/>
</dbReference>
<dbReference type="Proteomes" id="UP000051679">
    <property type="component" value="Unassembled WGS sequence"/>
</dbReference>
<dbReference type="InterPro" id="IPR036412">
    <property type="entry name" value="HAD-like_sf"/>
</dbReference>
<dbReference type="OrthoDB" id="9814970at2"/>
<evidence type="ECO:0000313" key="2">
    <source>
        <dbReference type="Proteomes" id="UP000051679"/>
    </source>
</evidence>
<dbReference type="InterPro" id="IPR006379">
    <property type="entry name" value="HAD-SF_hydro_IIB"/>
</dbReference>
<dbReference type="PATRIC" id="fig|1291052.5.peg.2215"/>
<dbReference type="GO" id="GO:0000287">
    <property type="term" value="F:magnesium ion binding"/>
    <property type="evidence" value="ECO:0007669"/>
    <property type="project" value="TreeGrafter"/>
</dbReference>
<evidence type="ECO:0000313" key="1">
    <source>
        <dbReference type="EMBL" id="KRM54737.1"/>
    </source>
</evidence>
<dbReference type="EMBL" id="AYYO01000044">
    <property type="protein sequence ID" value="KRM54737.1"/>
    <property type="molecule type" value="Genomic_DNA"/>
</dbReference>
<keyword evidence="1" id="KW-0378">Hydrolase</keyword>
<gene>
    <name evidence="1" type="ORF">FC18_GL002151</name>
</gene>
<organism evidence="1 2">
    <name type="scientific">Lacticaseibacillus sharpeae JCM 1186 = DSM 20505</name>
    <dbReference type="NCBI Taxonomy" id="1291052"/>
    <lineage>
        <taxon>Bacteria</taxon>
        <taxon>Bacillati</taxon>
        <taxon>Bacillota</taxon>
        <taxon>Bacilli</taxon>
        <taxon>Lactobacillales</taxon>
        <taxon>Lactobacillaceae</taxon>
        <taxon>Lacticaseibacillus</taxon>
    </lineage>
</organism>